<sequence length="39" mass="4368">MRYRSLTLDETRNSRTPGELLDDGAPVPTTEPYEWAGTA</sequence>
<accession>A0A1C3HBN3</accession>
<organism evidence="2">
    <name type="scientific">Serratia marcescens</name>
    <dbReference type="NCBI Taxonomy" id="615"/>
    <lineage>
        <taxon>Bacteria</taxon>
        <taxon>Pseudomonadati</taxon>
        <taxon>Pseudomonadota</taxon>
        <taxon>Gammaproteobacteria</taxon>
        <taxon>Enterobacterales</taxon>
        <taxon>Yersiniaceae</taxon>
        <taxon>Serratia</taxon>
    </lineage>
</organism>
<reference evidence="2" key="1">
    <citation type="submission" date="2016-05" db="EMBL/GenBank/DDBJ databases">
        <authorList>
            <person name="Cock P.J.A."/>
            <person name="Cock P.J.A."/>
        </authorList>
    </citation>
    <scope>NUCLEOTIDE SEQUENCE</scope>
    <source>
        <strain evidence="2">PWN146_assembly</strain>
    </source>
</reference>
<protein>
    <submittedName>
        <fullName evidence="2">Uncharacterized protein</fullName>
    </submittedName>
</protein>
<feature type="region of interest" description="Disordered" evidence="1">
    <location>
        <begin position="1"/>
        <end position="39"/>
    </location>
</feature>
<dbReference type="EMBL" id="LT575490">
    <property type="protein sequence ID" value="SAY42426.1"/>
    <property type="molecule type" value="Genomic_DNA"/>
</dbReference>
<gene>
    <name evidence="2" type="ORF">PWN146_01104</name>
</gene>
<evidence type="ECO:0000313" key="2">
    <source>
        <dbReference type="EMBL" id="SAY42426.1"/>
    </source>
</evidence>
<name>A0A1C3HBN3_SERMA</name>
<proteinExistence type="predicted"/>
<evidence type="ECO:0000256" key="1">
    <source>
        <dbReference type="SAM" id="MobiDB-lite"/>
    </source>
</evidence>
<dbReference type="AlphaFoldDB" id="A0A1C3HBN3"/>